<dbReference type="Proteomes" id="UP001501578">
    <property type="component" value="Unassembled WGS sequence"/>
</dbReference>
<evidence type="ECO:0000313" key="4">
    <source>
        <dbReference type="Proteomes" id="UP001501578"/>
    </source>
</evidence>
<proteinExistence type="predicted"/>
<dbReference type="PANTHER" id="PTHR31157">
    <property type="entry name" value="SCP DOMAIN-CONTAINING PROTEIN"/>
    <property type="match status" value="1"/>
</dbReference>
<evidence type="ECO:0000259" key="2">
    <source>
        <dbReference type="Pfam" id="PF00188"/>
    </source>
</evidence>
<evidence type="ECO:0000256" key="1">
    <source>
        <dbReference type="SAM" id="MobiDB-lite"/>
    </source>
</evidence>
<organism evidence="3 4">
    <name type="scientific">Nonomuraea longicatena</name>
    <dbReference type="NCBI Taxonomy" id="83682"/>
    <lineage>
        <taxon>Bacteria</taxon>
        <taxon>Bacillati</taxon>
        <taxon>Actinomycetota</taxon>
        <taxon>Actinomycetes</taxon>
        <taxon>Streptosporangiales</taxon>
        <taxon>Streptosporangiaceae</taxon>
        <taxon>Nonomuraea</taxon>
    </lineage>
</organism>
<dbReference type="CDD" id="cd05379">
    <property type="entry name" value="CAP_bacterial"/>
    <property type="match status" value="1"/>
</dbReference>
<keyword evidence="4" id="KW-1185">Reference proteome</keyword>
<dbReference type="InterPro" id="IPR014044">
    <property type="entry name" value="CAP_dom"/>
</dbReference>
<reference evidence="3 4" key="1">
    <citation type="journal article" date="2019" name="Int. J. Syst. Evol. Microbiol.">
        <title>The Global Catalogue of Microorganisms (GCM) 10K type strain sequencing project: providing services to taxonomists for standard genome sequencing and annotation.</title>
        <authorList>
            <consortium name="The Broad Institute Genomics Platform"/>
            <consortium name="The Broad Institute Genome Sequencing Center for Infectious Disease"/>
            <person name="Wu L."/>
            <person name="Ma J."/>
        </authorList>
    </citation>
    <scope>NUCLEOTIDE SEQUENCE [LARGE SCALE GENOMIC DNA]</scope>
    <source>
        <strain evidence="3 4">JCM 11136</strain>
    </source>
</reference>
<dbReference type="Pfam" id="PF00188">
    <property type="entry name" value="CAP"/>
    <property type="match status" value="1"/>
</dbReference>
<gene>
    <name evidence="3" type="ORF">GCM10009560_29260</name>
</gene>
<dbReference type="SUPFAM" id="SSF55797">
    <property type="entry name" value="PR-1-like"/>
    <property type="match status" value="1"/>
</dbReference>
<accession>A0ABN1PEG0</accession>
<name>A0ABN1PEG0_9ACTN</name>
<dbReference type="PANTHER" id="PTHR31157:SF1">
    <property type="entry name" value="SCP DOMAIN-CONTAINING PROTEIN"/>
    <property type="match status" value="1"/>
</dbReference>
<evidence type="ECO:0000313" key="3">
    <source>
        <dbReference type="EMBL" id="GAA0926998.1"/>
    </source>
</evidence>
<comment type="caution">
    <text evidence="3">The sequence shown here is derived from an EMBL/GenBank/DDBJ whole genome shotgun (WGS) entry which is preliminary data.</text>
</comment>
<sequence>MWQRSRTRRTQRIGIRRRNHLGLLACLCAAVFAGVLLGRLTDPHPSGEQIFLNDTSPPTSAAAVPTQKKQPQAQRIPREAGTSAPSSRLGRAPSKALTPSPRPRANDNEVMGQPPGDPTQVLGGDDTRLAPDLAGRVVTLTNAARAGRGCDPLRVDGRLTRSARAHALSMARTGQLDHDSPDGSSPWDRMERAGYSQGAAENIGSGYSTADEAVDGWMANPAHRQNILNCSIRAIGVGVATGPTGLWWTQDFGYR</sequence>
<protein>
    <recommendedName>
        <fullName evidence="2">SCP domain-containing protein</fullName>
    </recommendedName>
</protein>
<dbReference type="Gene3D" id="3.40.33.10">
    <property type="entry name" value="CAP"/>
    <property type="match status" value="1"/>
</dbReference>
<dbReference type="EMBL" id="BAAAHQ010000012">
    <property type="protein sequence ID" value="GAA0926998.1"/>
    <property type="molecule type" value="Genomic_DNA"/>
</dbReference>
<dbReference type="RefSeq" id="WP_343950381.1">
    <property type="nucleotide sequence ID" value="NZ_BAAAHQ010000012.1"/>
</dbReference>
<feature type="domain" description="SCP" evidence="2">
    <location>
        <begin position="139"/>
        <end position="252"/>
    </location>
</feature>
<feature type="region of interest" description="Disordered" evidence="1">
    <location>
        <begin position="48"/>
        <end position="129"/>
    </location>
</feature>
<dbReference type="InterPro" id="IPR035940">
    <property type="entry name" value="CAP_sf"/>
</dbReference>